<keyword evidence="3" id="KW-1185">Reference proteome</keyword>
<evidence type="ECO:0000256" key="1">
    <source>
        <dbReference type="SAM" id="SignalP"/>
    </source>
</evidence>
<name>A0ABX1CYU8_9FLAO</name>
<sequence>MKPFLLLFSAFVILLSFSNCANGKQLQEKAPKAVKQPYYTSWTGGVKAAGSGFNLFIPVEETASIIMDTVYFRGKKGILERDPSNEHLYVARFKIGATEHDRDFVMHEDPKKEYGNQIPVVKEKIPFELAEGEAVVRYTENGKAKYFRLTGIQKREAAEVKVKNPENIQH</sequence>
<reference evidence="2 3" key="1">
    <citation type="submission" date="2020-03" db="EMBL/GenBank/DDBJ databases">
        <title>Salinimicrobium sp. nov, isolated from SCS.</title>
        <authorList>
            <person name="Cao W.R."/>
        </authorList>
    </citation>
    <scope>NUCLEOTIDE SEQUENCE [LARGE SCALE GENOMIC DNA]</scope>
    <source>
        <strain evidence="3">J15B91</strain>
    </source>
</reference>
<feature type="signal peptide" evidence="1">
    <location>
        <begin position="1"/>
        <end position="21"/>
    </location>
</feature>
<evidence type="ECO:0008006" key="4">
    <source>
        <dbReference type="Google" id="ProtNLM"/>
    </source>
</evidence>
<evidence type="ECO:0000313" key="2">
    <source>
        <dbReference type="EMBL" id="NJW52018.1"/>
    </source>
</evidence>
<comment type="caution">
    <text evidence="2">The sequence shown here is derived from an EMBL/GenBank/DDBJ whole genome shotgun (WGS) entry which is preliminary data.</text>
</comment>
<proteinExistence type="predicted"/>
<organism evidence="2 3">
    <name type="scientific">Salinimicrobium oceani</name>
    <dbReference type="NCBI Taxonomy" id="2722702"/>
    <lineage>
        <taxon>Bacteria</taxon>
        <taxon>Pseudomonadati</taxon>
        <taxon>Bacteroidota</taxon>
        <taxon>Flavobacteriia</taxon>
        <taxon>Flavobacteriales</taxon>
        <taxon>Flavobacteriaceae</taxon>
        <taxon>Salinimicrobium</taxon>
    </lineage>
</organism>
<dbReference type="Proteomes" id="UP000703674">
    <property type="component" value="Unassembled WGS sequence"/>
</dbReference>
<dbReference type="EMBL" id="JAAVJR010000002">
    <property type="protein sequence ID" value="NJW52018.1"/>
    <property type="molecule type" value="Genomic_DNA"/>
</dbReference>
<feature type="chain" id="PRO_5046050100" description="Lipoprotein" evidence="1">
    <location>
        <begin position="22"/>
        <end position="170"/>
    </location>
</feature>
<evidence type="ECO:0000313" key="3">
    <source>
        <dbReference type="Proteomes" id="UP000703674"/>
    </source>
</evidence>
<keyword evidence="1" id="KW-0732">Signal</keyword>
<protein>
    <recommendedName>
        <fullName evidence="4">Lipoprotein</fullName>
    </recommendedName>
</protein>
<dbReference type="RefSeq" id="WP_168137180.1">
    <property type="nucleotide sequence ID" value="NZ_JAAVJR010000002.1"/>
</dbReference>
<accession>A0ABX1CYU8</accession>
<gene>
    <name evidence="2" type="ORF">HC175_03710</name>
</gene>